<evidence type="ECO:0000313" key="3">
    <source>
        <dbReference type="Proteomes" id="UP000298652"/>
    </source>
</evidence>
<reference evidence="2" key="1">
    <citation type="submission" date="2019-03" db="EMBL/GenBank/DDBJ databases">
        <title>WGS assembly of Setaria viridis.</title>
        <authorList>
            <person name="Huang P."/>
            <person name="Jenkins J."/>
            <person name="Grimwood J."/>
            <person name="Barry K."/>
            <person name="Healey A."/>
            <person name="Mamidi S."/>
            <person name="Sreedasyam A."/>
            <person name="Shu S."/>
            <person name="Feldman M."/>
            <person name="Wu J."/>
            <person name="Yu Y."/>
            <person name="Chen C."/>
            <person name="Johnson J."/>
            <person name="Rokhsar D."/>
            <person name="Baxter I."/>
            <person name="Schmutz J."/>
            <person name="Brutnell T."/>
            <person name="Kellogg E."/>
        </authorList>
    </citation>
    <scope>NUCLEOTIDE SEQUENCE [LARGE SCALE GENOMIC DNA]</scope>
</reference>
<proteinExistence type="predicted"/>
<protein>
    <submittedName>
        <fullName evidence="2">Uncharacterized protein</fullName>
    </submittedName>
</protein>
<gene>
    <name evidence="2" type="ORF">SEVIR_8G079500v2</name>
</gene>
<organism evidence="2 3">
    <name type="scientific">Setaria viridis</name>
    <name type="common">Green bristlegrass</name>
    <name type="synonym">Setaria italica subsp. viridis</name>
    <dbReference type="NCBI Taxonomy" id="4556"/>
    <lineage>
        <taxon>Eukaryota</taxon>
        <taxon>Viridiplantae</taxon>
        <taxon>Streptophyta</taxon>
        <taxon>Embryophyta</taxon>
        <taxon>Tracheophyta</taxon>
        <taxon>Spermatophyta</taxon>
        <taxon>Magnoliopsida</taxon>
        <taxon>Liliopsida</taxon>
        <taxon>Poales</taxon>
        <taxon>Poaceae</taxon>
        <taxon>PACMAD clade</taxon>
        <taxon>Panicoideae</taxon>
        <taxon>Panicodae</taxon>
        <taxon>Paniceae</taxon>
        <taxon>Cenchrinae</taxon>
        <taxon>Setaria</taxon>
    </lineage>
</organism>
<dbReference type="AlphaFoldDB" id="A0A4U6TD07"/>
<keyword evidence="3" id="KW-1185">Reference proteome</keyword>
<dbReference type="Proteomes" id="UP000298652">
    <property type="component" value="Chromosome 8"/>
</dbReference>
<sequence length="143" mass="16536">MYAFHKWHMEAAADGRIRFAAQVQDRDYFQRPDDIWIEFESLWYLYHQDTLDKSLISAWVLMKIGENISITSVSWTTYNQEFNDHISAVGFHLPSTLQFFHPMRPIEAPYVVLACRAAVPGASRDTRRRRSAGSRPSAQAIAD</sequence>
<dbReference type="Gramene" id="TKV99979">
    <property type="protein sequence ID" value="TKV99979"/>
    <property type="gene ID" value="SEVIR_8G079500v2"/>
</dbReference>
<dbReference type="EMBL" id="CM016559">
    <property type="protein sequence ID" value="TKV99979.1"/>
    <property type="molecule type" value="Genomic_DNA"/>
</dbReference>
<evidence type="ECO:0000313" key="2">
    <source>
        <dbReference type="EMBL" id="TKV99979.1"/>
    </source>
</evidence>
<accession>A0A4U6TD07</accession>
<evidence type="ECO:0000256" key="1">
    <source>
        <dbReference type="SAM" id="MobiDB-lite"/>
    </source>
</evidence>
<feature type="compositionally biased region" description="Low complexity" evidence="1">
    <location>
        <begin position="133"/>
        <end position="143"/>
    </location>
</feature>
<name>A0A4U6TD07_SETVI</name>
<feature type="region of interest" description="Disordered" evidence="1">
    <location>
        <begin position="124"/>
        <end position="143"/>
    </location>
</feature>